<evidence type="ECO:0000256" key="4">
    <source>
        <dbReference type="SAM" id="Phobius"/>
    </source>
</evidence>
<sequence length="403" mass="42904">MPEIDISKLKLDRSPAPDAPRRRSRKWIWITLAALLLAGSAWLAASLRAIEVETVTVTTAYPYQALTLLNATGYVVAQRKAAVSSKATGRLEWLGVREGSAVKENDIIARLESRDVSAQADQAQAQVTVAQAGIGQANADLKDADLAYRRARDLLAQKFVAQSAVDTAQARYNRALAALASAKAQLAAAQAAARAAQVAVDQTVIRAPFDGVVLTKSANVGDIVTPFSSAIDSKGAVVSMADMSTLEVEADVSESNLAKIKVGQACEIQLDALPDQRFRGEVSRLVPTVDRAKASVLTKVRFIDRDPRLLPEMSAKVAFLERAVADDERKPLTAINPDAVVDRDGQRVAFLMVEGRAKRVPVTTGAKLGDNVAVTGVAPGDKAVLKPPDSLRDGAPIRLAEKS</sequence>
<reference evidence="6" key="1">
    <citation type="submission" date="2020-10" db="EMBL/GenBank/DDBJ databases">
        <title>Connecting structure to function with the recovery of over 1000 high-quality activated sludge metagenome-assembled genomes encoding full-length rRNA genes using long-read sequencing.</title>
        <authorList>
            <person name="Singleton C.M."/>
            <person name="Petriglieri F."/>
            <person name="Kristensen J.M."/>
            <person name="Kirkegaard R.H."/>
            <person name="Michaelsen T.Y."/>
            <person name="Andersen M.H."/>
            <person name="Karst S.M."/>
            <person name="Dueholm M.S."/>
            <person name="Nielsen P.H."/>
            <person name="Albertsen M."/>
        </authorList>
    </citation>
    <scope>NUCLEOTIDE SEQUENCE</scope>
    <source>
        <strain evidence="6">Bjer_18-Q3-R1-45_BAT3C.347</strain>
    </source>
</reference>
<feature type="region of interest" description="Disordered" evidence="3">
    <location>
        <begin position="384"/>
        <end position="403"/>
    </location>
</feature>
<dbReference type="FunFam" id="2.40.30.170:FF:000010">
    <property type="entry name" value="Efflux RND transporter periplasmic adaptor subunit"/>
    <property type="match status" value="1"/>
</dbReference>
<evidence type="ECO:0000259" key="5">
    <source>
        <dbReference type="Pfam" id="PF25954"/>
    </source>
</evidence>
<dbReference type="Pfam" id="PF25954">
    <property type="entry name" value="Beta-barrel_RND_2"/>
    <property type="match status" value="1"/>
</dbReference>
<dbReference type="InterPro" id="IPR058792">
    <property type="entry name" value="Beta-barrel_RND_2"/>
</dbReference>
<feature type="domain" description="CusB-like beta-barrel" evidence="5">
    <location>
        <begin position="248"/>
        <end position="319"/>
    </location>
</feature>
<dbReference type="GO" id="GO:1990281">
    <property type="term" value="C:efflux pump complex"/>
    <property type="evidence" value="ECO:0007669"/>
    <property type="project" value="TreeGrafter"/>
</dbReference>
<evidence type="ECO:0000256" key="1">
    <source>
        <dbReference type="ARBA" id="ARBA00009477"/>
    </source>
</evidence>
<gene>
    <name evidence="6" type="ORF">IPH26_15210</name>
</gene>
<dbReference type="Gene3D" id="2.40.420.20">
    <property type="match status" value="1"/>
</dbReference>
<dbReference type="Proteomes" id="UP000807785">
    <property type="component" value="Unassembled WGS sequence"/>
</dbReference>
<name>A0A9D7E5N0_9PROT</name>
<dbReference type="NCBIfam" id="TIGR01730">
    <property type="entry name" value="RND_mfp"/>
    <property type="match status" value="1"/>
</dbReference>
<dbReference type="PANTHER" id="PTHR30469:SF38">
    <property type="entry name" value="HLYD FAMILY SECRETION PROTEIN"/>
    <property type="match status" value="1"/>
</dbReference>
<dbReference type="AlphaFoldDB" id="A0A9D7E5N0"/>
<protein>
    <submittedName>
        <fullName evidence="6">Efflux RND transporter periplasmic adaptor subunit</fullName>
    </submittedName>
</protein>
<evidence type="ECO:0000256" key="3">
    <source>
        <dbReference type="SAM" id="MobiDB-lite"/>
    </source>
</evidence>
<dbReference type="SUPFAM" id="SSF111369">
    <property type="entry name" value="HlyD-like secretion proteins"/>
    <property type="match status" value="1"/>
</dbReference>
<dbReference type="InterPro" id="IPR006143">
    <property type="entry name" value="RND_pump_MFP"/>
</dbReference>
<dbReference type="Gene3D" id="2.40.30.170">
    <property type="match status" value="1"/>
</dbReference>
<evidence type="ECO:0000256" key="2">
    <source>
        <dbReference type="SAM" id="Coils"/>
    </source>
</evidence>
<comment type="similarity">
    <text evidence="1">Belongs to the membrane fusion protein (MFP) (TC 8.A.1) family.</text>
</comment>
<organism evidence="6 7">
    <name type="scientific">Candidatus Methylophosphatis roskildensis</name>
    <dbReference type="NCBI Taxonomy" id="2899263"/>
    <lineage>
        <taxon>Bacteria</taxon>
        <taxon>Pseudomonadati</taxon>
        <taxon>Pseudomonadota</taxon>
        <taxon>Betaproteobacteria</taxon>
        <taxon>Nitrosomonadales</taxon>
        <taxon>Sterolibacteriaceae</taxon>
        <taxon>Candidatus Methylophosphatis</taxon>
    </lineage>
</organism>
<keyword evidence="2" id="KW-0175">Coiled coil</keyword>
<evidence type="ECO:0000313" key="7">
    <source>
        <dbReference type="Proteomes" id="UP000807785"/>
    </source>
</evidence>
<keyword evidence="4" id="KW-1133">Transmembrane helix</keyword>
<feature type="coiled-coil region" evidence="2">
    <location>
        <begin position="165"/>
        <end position="199"/>
    </location>
</feature>
<dbReference type="Gene3D" id="2.40.50.100">
    <property type="match status" value="2"/>
</dbReference>
<dbReference type="PANTHER" id="PTHR30469">
    <property type="entry name" value="MULTIDRUG RESISTANCE PROTEIN MDTA"/>
    <property type="match status" value="1"/>
</dbReference>
<dbReference type="GO" id="GO:0015562">
    <property type="term" value="F:efflux transmembrane transporter activity"/>
    <property type="evidence" value="ECO:0007669"/>
    <property type="project" value="TreeGrafter"/>
</dbReference>
<feature type="transmembrane region" description="Helical" evidence="4">
    <location>
        <begin position="27"/>
        <end position="45"/>
    </location>
</feature>
<keyword evidence="4" id="KW-0472">Membrane</keyword>
<evidence type="ECO:0000313" key="6">
    <source>
        <dbReference type="EMBL" id="MBK6974226.1"/>
    </source>
</evidence>
<proteinExistence type="inferred from homology"/>
<dbReference type="EMBL" id="JADJEV010000004">
    <property type="protein sequence ID" value="MBK6974226.1"/>
    <property type="molecule type" value="Genomic_DNA"/>
</dbReference>
<comment type="caution">
    <text evidence="6">The sequence shown here is derived from an EMBL/GenBank/DDBJ whole genome shotgun (WGS) entry which is preliminary data.</text>
</comment>
<accession>A0A9D7E5N0</accession>
<keyword evidence="4" id="KW-0812">Transmembrane</keyword>